<evidence type="ECO:0000256" key="6">
    <source>
        <dbReference type="PROSITE-ProRule" id="PRU00277"/>
    </source>
</evidence>
<dbReference type="RefSeq" id="WP_244281143.1">
    <property type="nucleotide sequence ID" value="NZ_FOCL01000015.1"/>
</dbReference>
<reference evidence="10" key="1">
    <citation type="submission" date="2016-10" db="EMBL/GenBank/DDBJ databases">
        <authorList>
            <person name="Varghese N."/>
            <person name="Submissions S."/>
        </authorList>
    </citation>
    <scope>NUCLEOTIDE SEQUENCE [LARGE SCALE GENOMIC DNA]</scope>
    <source>
        <strain evidence="10">Gh-48</strain>
    </source>
</reference>
<dbReference type="STRING" id="551995.SAMN05192574_11590"/>
<evidence type="ECO:0000256" key="5">
    <source>
        <dbReference type="ARBA" id="ARBA00023235"/>
    </source>
</evidence>
<evidence type="ECO:0000313" key="9">
    <source>
        <dbReference type="EMBL" id="SEO89356.1"/>
    </source>
</evidence>
<evidence type="ECO:0000259" key="8">
    <source>
        <dbReference type="PROSITE" id="PS50059"/>
    </source>
</evidence>
<keyword evidence="7" id="KW-0732">Signal</keyword>
<evidence type="ECO:0000256" key="1">
    <source>
        <dbReference type="ARBA" id="ARBA00000971"/>
    </source>
</evidence>
<gene>
    <name evidence="9" type="ORF">SAMN05192574_11590</name>
</gene>
<dbReference type="Gene3D" id="3.10.50.40">
    <property type="match status" value="2"/>
</dbReference>
<evidence type="ECO:0000256" key="7">
    <source>
        <dbReference type="SAM" id="SignalP"/>
    </source>
</evidence>
<name>A0A1H8TF28_9SPHI</name>
<dbReference type="AlphaFoldDB" id="A0A1H8TF28"/>
<dbReference type="Proteomes" id="UP000198942">
    <property type="component" value="Unassembled WGS sequence"/>
</dbReference>
<evidence type="ECO:0000313" key="10">
    <source>
        <dbReference type="Proteomes" id="UP000198942"/>
    </source>
</evidence>
<dbReference type="PANTHER" id="PTHR43811:SF19">
    <property type="entry name" value="39 KDA FK506-BINDING NUCLEAR PROTEIN"/>
    <property type="match status" value="1"/>
</dbReference>
<comment type="similarity">
    <text evidence="2">Belongs to the FKBP-type PPIase family.</text>
</comment>
<dbReference type="PROSITE" id="PS50059">
    <property type="entry name" value="FKBP_PPIASE"/>
    <property type="match status" value="1"/>
</dbReference>
<dbReference type="PANTHER" id="PTHR43811">
    <property type="entry name" value="FKBP-TYPE PEPTIDYL-PROLYL CIS-TRANS ISOMERASE FKPA"/>
    <property type="match status" value="1"/>
</dbReference>
<organism evidence="9 10">
    <name type="scientific">Mucilaginibacter gossypiicola</name>
    <dbReference type="NCBI Taxonomy" id="551995"/>
    <lineage>
        <taxon>Bacteria</taxon>
        <taxon>Pseudomonadati</taxon>
        <taxon>Bacteroidota</taxon>
        <taxon>Sphingobacteriia</taxon>
        <taxon>Sphingobacteriales</taxon>
        <taxon>Sphingobacteriaceae</taxon>
        <taxon>Mucilaginibacter</taxon>
    </lineage>
</organism>
<evidence type="ECO:0000256" key="2">
    <source>
        <dbReference type="ARBA" id="ARBA00006577"/>
    </source>
</evidence>
<protein>
    <recommendedName>
        <fullName evidence="3 6">peptidylprolyl isomerase</fullName>
        <ecNumber evidence="3 6">5.2.1.8</ecNumber>
    </recommendedName>
</protein>
<evidence type="ECO:0000256" key="4">
    <source>
        <dbReference type="ARBA" id="ARBA00023110"/>
    </source>
</evidence>
<dbReference type="EC" id="5.2.1.8" evidence="3 6"/>
<keyword evidence="10" id="KW-1185">Reference proteome</keyword>
<feature type="chain" id="PRO_5011548432" description="peptidylprolyl isomerase" evidence="7">
    <location>
        <begin position="23"/>
        <end position="334"/>
    </location>
</feature>
<accession>A0A1H8TF28</accession>
<dbReference type="EMBL" id="FOCL01000015">
    <property type="protein sequence ID" value="SEO89356.1"/>
    <property type="molecule type" value="Genomic_DNA"/>
</dbReference>
<dbReference type="Pfam" id="PF00254">
    <property type="entry name" value="FKBP_C"/>
    <property type="match status" value="1"/>
</dbReference>
<keyword evidence="4 6" id="KW-0697">Rotamase</keyword>
<proteinExistence type="inferred from homology"/>
<feature type="signal peptide" evidence="7">
    <location>
        <begin position="1"/>
        <end position="22"/>
    </location>
</feature>
<feature type="domain" description="PPIase FKBP-type" evidence="8">
    <location>
        <begin position="228"/>
        <end position="328"/>
    </location>
</feature>
<evidence type="ECO:0000256" key="3">
    <source>
        <dbReference type="ARBA" id="ARBA00013194"/>
    </source>
</evidence>
<keyword evidence="5 6" id="KW-0413">Isomerase</keyword>
<dbReference type="InterPro" id="IPR046357">
    <property type="entry name" value="PPIase_dom_sf"/>
</dbReference>
<dbReference type="SUPFAM" id="SSF54534">
    <property type="entry name" value="FKBP-like"/>
    <property type="match status" value="2"/>
</dbReference>
<comment type="catalytic activity">
    <reaction evidence="1 6">
        <text>[protein]-peptidylproline (omega=180) = [protein]-peptidylproline (omega=0)</text>
        <dbReference type="Rhea" id="RHEA:16237"/>
        <dbReference type="Rhea" id="RHEA-COMP:10747"/>
        <dbReference type="Rhea" id="RHEA-COMP:10748"/>
        <dbReference type="ChEBI" id="CHEBI:83833"/>
        <dbReference type="ChEBI" id="CHEBI:83834"/>
        <dbReference type="EC" id="5.2.1.8"/>
    </reaction>
</comment>
<dbReference type="GO" id="GO:0003755">
    <property type="term" value="F:peptidyl-prolyl cis-trans isomerase activity"/>
    <property type="evidence" value="ECO:0007669"/>
    <property type="project" value="UniProtKB-KW"/>
</dbReference>
<sequence length="334" mass="35767">MKKYIFYFIAPLLTVSALTVNAQTGAVKKRPATAKSGAVKKPAVVKKSITPAEVAGMLKTSKGSFYKIYTANPGPKAKISDVITFNFIQKTGKDSVLFSSYTAGHPAQAQIQPSRGLGDMMDVFPLLAVKDSALVKIPADSIFKGHEEARPPFFPKGSFLTFILKMEKIQSINEAMAERNAAMEKQKQAEVAAANEYVTSHGLKTTSTSSGLQYVITAPTDKYKPVNGDTVLVNYTGKLLNGKVFDSSIEANAKAAGLDQPGRPYEPISVVVGEGRVIPGWEEALLLMNEGSKATFIIPSGLAYGERGSGAIPPNSTLAFDMELVKVKPAKKTN</sequence>
<dbReference type="InterPro" id="IPR001179">
    <property type="entry name" value="PPIase_FKBP_dom"/>
</dbReference>